<evidence type="ECO:0000313" key="1">
    <source>
        <dbReference type="EMBL" id="EGC42437.1"/>
    </source>
</evidence>
<dbReference type="EMBL" id="DS990636">
    <property type="protein sequence ID" value="EGC42437.1"/>
    <property type="molecule type" value="Genomic_DNA"/>
</dbReference>
<gene>
    <name evidence="1" type="ORF">HCEG_01799</name>
</gene>
<protein>
    <submittedName>
        <fullName evidence="1">Uncharacterized protein</fullName>
    </submittedName>
</protein>
<name>F0U7S5_AJEC8</name>
<dbReference type="OMA" id="SWVGQED"/>
<organism evidence="2">
    <name type="scientific">Ajellomyces capsulatus (strain H88)</name>
    <name type="common">Darling's disease fungus</name>
    <name type="synonym">Histoplasma capsulatum</name>
    <dbReference type="NCBI Taxonomy" id="544711"/>
    <lineage>
        <taxon>Eukaryota</taxon>
        <taxon>Fungi</taxon>
        <taxon>Dikarya</taxon>
        <taxon>Ascomycota</taxon>
        <taxon>Pezizomycotina</taxon>
        <taxon>Eurotiomycetes</taxon>
        <taxon>Eurotiomycetidae</taxon>
        <taxon>Onygenales</taxon>
        <taxon>Ajellomycetaceae</taxon>
        <taxon>Histoplasma</taxon>
    </lineage>
</organism>
<sequence length="75" mass="8634">MVVDVQYLNVPKYLNTEYLRNGSFQGESRTDPPGLLGVLLADVTIPLRRESWVGQEDVGPQRLRFVGRQERDWTT</sequence>
<accession>F0U7S5</accession>
<proteinExistence type="predicted"/>
<dbReference type="AlphaFoldDB" id="F0U7S5"/>
<evidence type="ECO:0000313" key="2">
    <source>
        <dbReference type="Proteomes" id="UP000008142"/>
    </source>
</evidence>
<reference evidence="2" key="1">
    <citation type="submission" date="2008-07" db="EMBL/GenBank/DDBJ databases">
        <title>Annotation of Ajellomyces capsulatus strain H88.</title>
        <authorList>
            <person name="Champion M."/>
            <person name="Cuomo C."/>
            <person name="Ma L.-J."/>
            <person name="Henn M.R."/>
            <person name="Sil A."/>
            <person name="Goldman B."/>
            <person name="Young S.K."/>
            <person name="Kodira C.D."/>
            <person name="Zeng Q."/>
            <person name="Koehrsen M."/>
            <person name="Alvarado L."/>
            <person name="Berlin A."/>
            <person name="Borenstein D."/>
            <person name="Chen Z."/>
            <person name="Engels R."/>
            <person name="Freedman E."/>
            <person name="Gellesch M."/>
            <person name="Goldberg J."/>
            <person name="Griggs A."/>
            <person name="Gujja S."/>
            <person name="Heiman D."/>
            <person name="Hepburn T."/>
            <person name="Howarth C."/>
            <person name="Jen D."/>
            <person name="Larson L."/>
            <person name="Lewis B."/>
            <person name="Mehta T."/>
            <person name="Park D."/>
            <person name="Pearson M."/>
            <person name="Roberts A."/>
            <person name="Saif S."/>
            <person name="Shea T."/>
            <person name="Shenoy N."/>
            <person name="Sisk P."/>
            <person name="Stolte C."/>
            <person name="Sykes S."/>
            <person name="Walk T."/>
            <person name="White J."/>
            <person name="Yandava C."/>
            <person name="Klein B."/>
            <person name="McEwen J.G."/>
            <person name="Puccia R."/>
            <person name="Goldman G.H."/>
            <person name="Felipe M.S."/>
            <person name="Nino-Vega G."/>
            <person name="San-Blas G."/>
            <person name="Taylor J."/>
            <person name="Mendoza L."/>
            <person name="Galagan J."/>
            <person name="Nusbaum C."/>
            <person name="Birren B."/>
        </authorList>
    </citation>
    <scope>NUCLEOTIDE SEQUENCE [LARGE SCALE GENOMIC DNA]</scope>
    <source>
        <strain evidence="2">H88</strain>
    </source>
</reference>
<dbReference type="HOGENOM" id="CLU_2687231_0_0_1"/>
<dbReference type="Proteomes" id="UP000008142">
    <property type="component" value="Unassembled WGS sequence"/>
</dbReference>